<organism evidence="1 2">
    <name type="scientific">Lentinula lateritia</name>
    <dbReference type="NCBI Taxonomy" id="40482"/>
    <lineage>
        <taxon>Eukaryota</taxon>
        <taxon>Fungi</taxon>
        <taxon>Dikarya</taxon>
        <taxon>Basidiomycota</taxon>
        <taxon>Agaricomycotina</taxon>
        <taxon>Agaricomycetes</taxon>
        <taxon>Agaricomycetidae</taxon>
        <taxon>Agaricales</taxon>
        <taxon>Marasmiineae</taxon>
        <taxon>Omphalotaceae</taxon>
        <taxon>Lentinula</taxon>
    </lineage>
</organism>
<dbReference type="AlphaFoldDB" id="A0A9W9DE20"/>
<sequence length="142" mass="16765">MVLPSGLPTLRSFSTGNYTRVDNVFCSEELTDHVIICRTTPERQPIKTDHFPIVTVLDLQNTVVEKRERWNWAQVDWEDFRENMSEEIQILGNPRELETEAQFWAALTAFDQVVEKVVKEKVPRAWPSPHQRRWWNSQLDTL</sequence>
<dbReference type="Gene3D" id="3.60.10.10">
    <property type="entry name" value="Endonuclease/exonuclease/phosphatase"/>
    <property type="match status" value="1"/>
</dbReference>
<gene>
    <name evidence="1" type="ORF">C8J55DRAFT_440835</name>
</gene>
<proteinExistence type="predicted"/>
<name>A0A9W9DE20_9AGAR</name>
<reference evidence="1" key="2">
    <citation type="journal article" date="2023" name="Proc. Natl. Acad. Sci. U.S.A.">
        <title>A global phylogenomic analysis of the shiitake genus Lentinula.</title>
        <authorList>
            <person name="Sierra-Patev S."/>
            <person name="Min B."/>
            <person name="Naranjo-Ortiz M."/>
            <person name="Looney B."/>
            <person name="Konkel Z."/>
            <person name="Slot J.C."/>
            <person name="Sakamoto Y."/>
            <person name="Steenwyk J.L."/>
            <person name="Rokas A."/>
            <person name="Carro J."/>
            <person name="Camarero S."/>
            <person name="Ferreira P."/>
            <person name="Molpeceres G."/>
            <person name="Ruiz-Duenas F.J."/>
            <person name="Serrano A."/>
            <person name="Henrissat B."/>
            <person name="Drula E."/>
            <person name="Hughes K.W."/>
            <person name="Mata J.L."/>
            <person name="Ishikawa N.K."/>
            <person name="Vargas-Isla R."/>
            <person name="Ushijima S."/>
            <person name="Smith C.A."/>
            <person name="Donoghue J."/>
            <person name="Ahrendt S."/>
            <person name="Andreopoulos W."/>
            <person name="He G."/>
            <person name="LaButti K."/>
            <person name="Lipzen A."/>
            <person name="Ng V."/>
            <person name="Riley R."/>
            <person name="Sandor L."/>
            <person name="Barry K."/>
            <person name="Martinez A.T."/>
            <person name="Xiao Y."/>
            <person name="Gibbons J.G."/>
            <person name="Terashima K."/>
            <person name="Grigoriev I.V."/>
            <person name="Hibbett D."/>
        </authorList>
    </citation>
    <scope>NUCLEOTIDE SEQUENCE</scope>
    <source>
        <strain evidence="1">Sp2 HRB7682 ss15</strain>
    </source>
</reference>
<reference evidence="1" key="1">
    <citation type="submission" date="2022-08" db="EMBL/GenBank/DDBJ databases">
        <authorList>
            <consortium name="DOE Joint Genome Institute"/>
            <person name="Min B."/>
            <person name="Riley R."/>
            <person name="Sierra-Patev S."/>
            <person name="Naranjo-Ortiz M."/>
            <person name="Looney B."/>
            <person name="Konkel Z."/>
            <person name="Slot J.C."/>
            <person name="Sakamoto Y."/>
            <person name="Steenwyk J.L."/>
            <person name="Rokas A."/>
            <person name="Carro J."/>
            <person name="Camarero S."/>
            <person name="Ferreira P."/>
            <person name="Molpeceres G."/>
            <person name="Ruiz-Duenas F.J."/>
            <person name="Serrano A."/>
            <person name="Henrissat B."/>
            <person name="Drula E."/>
            <person name="Hughes K.W."/>
            <person name="Mata J.L."/>
            <person name="Ishikawa N.K."/>
            <person name="Vargas-Isla R."/>
            <person name="Ushijima S."/>
            <person name="Smith C.A."/>
            <person name="Ahrendt S."/>
            <person name="Andreopoulos W."/>
            <person name="He G."/>
            <person name="Labutti K."/>
            <person name="Lipzen A."/>
            <person name="Ng V."/>
            <person name="Sandor L."/>
            <person name="Barry K."/>
            <person name="Martinez A.T."/>
            <person name="Xiao Y."/>
            <person name="Gibbons J.G."/>
            <person name="Terashima K."/>
            <person name="Hibbett D.S."/>
            <person name="Grigoriev I.V."/>
        </authorList>
    </citation>
    <scope>NUCLEOTIDE SEQUENCE</scope>
    <source>
        <strain evidence="1">Sp2 HRB7682 ss15</strain>
    </source>
</reference>
<evidence type="ECO:0000313" key="1">
    <source>
        <dbReference type="EMBL" id="KAJ4465688.1"/>
    </source>
</evidence>
<accession>A0A9W9DE20</accession>
<protein>
    <recommendedName>
        <fullName evidence="3">DNase I-like protein</fullName>
    </recommendedName>
</protein>
<evidence type="ECO:0008006" key="3">
    <source>
        <dbReference type="Google" id="ProtNLM"/>
    </source>
</evidence>
<evidence type="ECO:0000313" key="2">
    <source>
        <dbReference type="Proteomes" id="UP001150238"/>
    </source>
</evidence>
<dbReference type="EMBL" id="JANVFS010000049">
    <property type="protein sequence ID" value="KAJ4465688.1"/>
    <property type="molecule type" value="Genomic_DNA"/>
</dbReference>
<dbReference type="SUPFAM" id="SSF56219">
    <property type="entry name" value="DNase I-like"/>
    <property type="match status" value="1"/>
</dbReference>
<dbReference type="InterPro" id="IPR036691">
    <property type="entry name" value="Endo/exonu/phosph_ase_sf"/>
</dbReference>
<dbReference type="Proteomes" id="UP001150238">
    <property type="component" value="Unassembled WGS sequence"/>
</dbReference>
<comment type="caution">
    <text evidence="1">The sequence shown here is derived from an EMBL/GenBank/DDBJ whole genome shotgun (WGS) entry which is preliminary data.</text>
</comment>